<reference evidence="1 4" key="2">
    <citation type="submission" date="2019-07" db="EMBL/GenBank/DDBJ databases">
        <title>Whole genome shotgun sequence of Halolactibacillus miurensis NBRC 100873.</title>
        <authorList>
            <person name="Hosoyama A."/>
            <person name="Uohara A."/>
            <person name="Ohji S."/>
            <person name="Ichikawa N."/>
        </authorList>
    </citation>
    <scope>NUCLEOTIDE SEQUENCE [LARGE SCALE GENOMIC DNA]</scope>
    <source>
        <strain evidence="1 4">NBRC 100873</strain>
    </source>
</reference>
<evidence type="ECO:0000313" key="1">
    <source>
        <dbReference type="EMBL" id="GEM04094.1"/>
    </source>
</evidence>
<reference evidence="2 3" key="1">
    <citation type="submission" date="2016-10" db="EMBL/GenBank/DDBJ databases">
        <authorList>
            <person name="de Groot N.N."/>
        </authorList>
    </citation>
    <scope>NUCLEOTIDE SEQUENCE [LARGE SCALE GENOMIC DNA]</scope>
    <source>
        <strain evidence="2 3">DSM 17074</strain>
    </source>
</reference>
<sequence length="114" mass="13269">MEKTINIDGRKVTFQSTGATPLRYKKQFGQDFFTDLMKMQGLSKIKSKNPTYEQIKQLDMEVFYNVAWVLAKTADSSIPEPMDWLDTFEVFPLMEIMPELQDLMLSSMQTSKKK</sequence>
<dbReference type="OrthoDB" id="1697664at2"/>
<dbReference type="Proteomes" id="UP000199139">
    <property type="component" value="Unassembled WGS sequence"/>
</dbReference>
<dbReference type="Proteomes" id="UP000321773">
    <property type="component" value="Unassembled WGS sequence"/>
</dbReference>
<dbReference type="STRING" id="306541.SAMN05421668_10960"/>
<protein>
    <recommendedName>
        <fullName evidence="5">Prophage pi2 protein 40</fullName>
    </recommendedName>
</protein>
<keyword evidence="4" id="KW-1185">Reference proteome</keyword>
<proteinExistence type="predicted"/>
<dbReference type="EMBL" id="BJWJ01000008">
    <property type="protein sequence ID" value="GEM04094.1"/>
    <property type="molecule type" value="Genomic_DNA"/>
</dbReference>
<dbReference type="AlphaFoldDB" id="A0A1I6SHU1"/>
<name>A0A1I6SHU1_9BACI</name>
<evidence type="ECO:0000313" key="2">
    <source>
        <dbReference type="EMBL" id="SFS76479.1"/>
    </source>
</evidence>
<dbReference type="RefSeq" id="WP_089853934.1">
    <property type="nucleotide sequence ID" value="NZ_BJWJ01000008.1"/>
</dbReference>
<evidence type="ECO:0008006" key="5">
    <source>
        <dbReference type="Google" id="ProtNLM"/>
    </source>
</evidence>
<evidence type="ECO:0000313" key="3">
    <source>
        <dbReference type="Proteomes" id="UP000199139"/>
    </source>
</evidence>
<dbReference type="EMBL" id="FPAI01000009">
    <property type="protein sequence ID" value="SFS76479.1"/>
    <property type="molecule type" value="Genomic_DNA"/>
</dbReference>
<organism evidence="2 3">
    <name type="scientific">Halolactibacillus miurensis</name>
    <dbReference type="NCBI Taxonomy" id="306541"/>
    <lineage>
        <taxon>Bacteria</taxon>
        <taxon>Bacillati</taxon>
        <taxon>Bacillota</taxon>
        <taxon>Bacilli</taxon>
        <taxon>Bacillales</taxon>
        <taxon>Bacillaceae</taxon>
        <taxon>Halolactibacillus</taxon>
    </lineage>
</organism>
<gene>
    <name evidence="1" type="primary">pi240</name>
    <name evidence="1" type="ORF">HMI01_10820</name>
    <name evidence="2" type="ORF">SAMN05421668_10960</name>
</gene>
<evidence type="ECO:0000313" key="4">
    <source>
        <dbReference type="Proteomes" id="UP000321773"/>
    </source>
</evidence>
<accession>A0A1I6SHU1</accession>